<dbReference type="Proteomes" id="UP000199103">
    <property type="component" value="Chromosome I"/>
</dbReference>
<reference evidence="1 2" key="1">
    <citation type="submission" date="2016-10" db="EMBL/GenBank/DDBJ databases">
        <authorList>
            <person name="de Groot N.N."/>
        </authorList>
    </citation>
    <scope>NUCLEOTIDE SEQUENCE [LARGE SCALE GENOMIC DNA]</scope>
    <source>
        <strain evidence="1 2">DSM 21800</strain>
    </source>
</reference>
<keyword evidence="2" id="KW-1185">Reference proteome</keyword>
<sequence>MDDHESAADGEPVTPPLADALRVIIALREHGLEPAVGGSGLLLGLGLVHVAHDWDITVDAPVAHVLDALTIGGLAYRDETLTGGVYASDRRLVLDGPVDLLVNFALHGPNGVEPMPSRVTAHWRGLPLADPTVWARAYRIMGRIDKAILLDGHR</sequence>
<dbReference type="Gene3D" id="3.30.460.40">
    <property type="match status" value="1"/>
</dbReference>
<gene>
    <name evidence="1" type="ORF">SAMN04489812_1968</name>
</gene>
<dbReference type="SUPFAM" id="SSF81301">
    <property type="entry name" value="Nucleotidyltransferase"/>
    <property type="match status" value="1"/>
</dbReference>
<accession>A0A1H1SCY9</accession>
<dbReference type="InterPro" id="IPR043519">
    <property type="entry name" value="NT_sf"/>
</dbReference>
<dbReference type="RefSeq" id="WP_091523690.1">
    <property type="nucleotide sequence ID" value="NZ_LT629772.1"/>
</dbReference>
<proteinExistence type="predicted"/>
<protein>
    <recommendedName>
        <fullName evidence="3">Nucleotidyl transferase AbiEii toxin, Type IV TA system</fullName>
    </recommendedName>
</protein>
<organism evidence="1 2">
    <name type="scientific">Microlunatus soli</name>
    <dbReference type="NCBI Taxonomy" id="630515"/>
    <lineage>
        <taxon>Bacteria</taxon>
        <taxon>Bacillati</taxon>
        <taxon>Actinomycetota</taxon>
        <taxon>Actinomycetes</taxon>
        <taxon>Propionibacteriales</taxon>
        <taxon>Propionibacteriaceae</taxon>
        <taxon>Microlunatus</taxon>
    </lineage>
</organism>
<evidence type="ECO:0000313" key="2">
    <source>
        <dbReference type="Proteomes" id="UP000199103"/>
    </source>
</evidence>
<name>A0A1H1SCY9_9ACTN</name>
<evidence type="ECO:0008006" key="3">
    <source>
        <dbReference type="Google" id="ProtNLM"/>
    </source>
</evidence>
<dbReference type="EMBL" id="LT629772">
    <property type="protein sequence ID" value="SDS45855.1"/>
    <property type="molecule type" value="Genomic_DNA"/>
</dbReference>
<dbReference type="STRING" id="630515.SAMN04489812_1968"/>
<dbReference type="OrthoDB" id="3696354at2"/>
<evidence type="ECO:0000313" key="1">
    <source>
        <dbReference type="EMBL" id="SDS45855.1"/>
    </source>
</evidence>
<dbReference type="AlphaFoldDB" id="A0A1H1SCY9"/>